<evidence type="ECO:0000313" key="2">
    <source>
        <dbReference type="Proteomes" id="UP001428341"/>
    </source>
</evidence>
<name>A0AAP0N4H2_9ROSI</name>
<evidence type="ECO:0000313" key="1">
    <source>
        <dbReference type="EMBL" id="KAK9230631.1"/>
    </source>
</evidence>
<reference evidence="1 2" key="1">
    <citation type="submission" date="2024-05" db="EMBL/GenBank/DDBJ databases">
        <title>Haplotype-resolved chromosome-level genome assembly of Huyou (Citrus changshanensis).</title>
        <authorList>
            <person name="Miao C."/>
            <person name="Chen W."/>
            <person name="Wu Y."/>
            <person name="Wang L."/>
            <person name="Zhao S."/>
            <person name="Grierson D."/>
            <person name="Xu C."/>
            <person name="Chen K."/>
        </authorList>
    </citation>
    <scope>NUCLEOTIDE SEQUENCE [LARGE SCALE GENOMIC DNA]</scope>
    <source>
        <strain evidence="1">01-14</strain>
        <tissue evidence="1">Leaf</tissue>
    </source>
</reference>
<dbReference type="AlphaFoldDB" id="A0AAP0N4H2"/>
<keyword evidence="2" id="KW-1185">Reference proteome</keyword>
<comment type="caution">
    <text evidence="1">The sequence shown here is derived from an EMBL/GenBank/DDBJ whole genome shotgun (WGS) entry which is preliminary data.</text>
</comment>
<accession>A0AAP0N4H2</accession>
<proteinExistence type="predicted"/>
<dbReference type="Proteomes" id="UP001428341">
    <property type="component" value="Unassembled WGS sequence"/>
</dbReference>
<sequence>MALICRGLKHQCKDFIISFASSPHESISRLDVIISGLRRYFSCGKVQIPFLLSSLFFHMHPLQYYTIVCIDTRGKDSLIEFFEQSILKTKEDQIVQNKNSLGSRRLLLN</sequence>
<protein>
    <submittedName>
        <fullName evidence="1">Uncharacterized protein</fullName>
    </submittedName>
</protein>
<gene>
    <name evidence="1" type="ORF">WN944_023603</name>
</gene>
<organism evidence="1 2">
    <name type="scientific">Citrus x changshan-huyou</name>
    <dbReference type="NCBI Taxonomy" id="2935761"/>
    <lineage>
        <taxon>Eukaryota</taxon>
        <taxon>Viridiplantae</taxon>
        <taxon>Streptophyta</taxon>
        <taxon>Embryophyta</taxon>
        <taxon>Tracheophyta</taxon>
        <taxon>Spermatophyta</taxon>
        <taxon>Magnoliopsida</taxon>
        <taxon>eudicotyledons</taxon>
        <taxon>Gunneridae</taxon>
        <taxon>Pentapetalae</taxon>
        <taxon>rosids</taxon>
        <taxon>malvids</taxon>
        <taxon>Sapindales</taxon>
        <taxon>Rutaceae</taxon>
        <taxon>Aurantioideae</taxon>
        <taxon>Citrus</taxon>
    </lineage>
</organism>
<dbReference type="EMBL" id="JBCGBO010000001">
    <property type="protein sequence ID" value="KAK9230631.1"/>
    <property type="molecule type" value="Genomic_DNA"/>
</dbReference>